<evidence type="ECO:0000259" key="2">
    <source>
        <dbReference type="Pfam" id="PF06911"/>
    </source>
</evidence>
<feature type="compositionally biased region" description="Low complexity" evidence="1">
    <location>
        <begin position="339"/>
        <end position="357"/>
    </location>
</feature>
<dbReference type="AlphaFoldDB" id="A0A5C3M761"/>
<dbReference type="GO" id="GO:0005886">
    <property type="term" value="C:plasma membrane"/>
    <property type="evidence" value="ECO:0007669"/>
    <property type="project" value="TreeGrafter"/>
</dbReference>
<feature type="compositionally biased region" description="Polar residues" evidence="1">
    <location>
        <begin position="450"/>
        <end position="464"/>
    </location>
</feature>
<name>A0A5C3M761_9AGAR</name>
<dbReference type="InterPro" id="IPR045036">
    <property type="entry name" value="Spartin-like"/>
</dbReference>
<gene>
    <name evidence="3" type="ORF">BDQ12DRAFT_489182</name>
</gene>
<feature type="compositionally biased region" description="Low complexity" evidence="1">
    <location>
        <begin position="624"/>
        <end position="649"/>
    </location>
</feature>
<feature type="domain" description="Senescence" evidence="2">
    <location>
        <begin position="534"/>
        <end position="606"/>
    </location>
</feature>
<feature type="region of interest" description="Disordered" evidence="1">
    <location>
        <begin position="1"/>
        <end position="22"/>
    </location>
</feature>
<keyword evidence="4" id="KW-1185">Reference proteome</keyword>
<dbReference type="InterPro" id="IPR009686">
    <property type="entry name" value="Senescence/spartin_C"/>
</dbReference>
<accession>A0A5C3M761</accession>
<feature type="region of interest" description="Disordered" evidence="1">
    <location>
        <begin position="612"/>
        <end position="649"/>
    </location>
</feature>
<dbReference type="OrthoDB" id="20821at2759"/>
<dbReference type="STRING" id="68775.A0A5C3M761"/>
<evidence type="ECO:0000313" key="3">
    <source>
        <dbReference type="EMBL" id="TFK40246.1"/>
    </source>
</evidence>
<feature type="region of interest" description="Disordered" evidence="1">
    <location>
        <begin position="330"/>
        <end position="363"/>
    </location>
</feature>
<feature type="region of interest" description="Disordered" evidence="1">
    <location>
        <begin position="448"/>
        <end position="526"/>
    </location>
</feature>
<feature type="domain" description="Senescence" evidence="2">
    <location>
        <begin position="295"/>
        <end position="414"/>
    </location>
</feature>
<dbReference type="Pfam" id="PF06911">
    <property type="entry name" value="Senescence"/>
    <property type="match status" value="2"/>
</dbReference>
<organism evidence="3 4">
    <name type="scientific">Crucibulum laeve</name>
    <dbReference type="NCBI Taxonomy" id="68775"/>
    <lineage>
        <taxon>Eukaryota</taxon>
        <taxon>Fungi</taxon>
        <taxon>Dikarya</taxon>
        <taxon>Basidiomycota</taxon>
        <taxon>Agaricomycotina</taxon>
        <taxon>Agaricomycetes</taxon>
        <taxon>Agaricomycetidae</taxon>
        <taxon>Agaricales</taxon>
        <taxon>Agaricineae</taxon>
        <taxon>Nidulariaceae</taxon>
        <taxon>Crucibulum</taxon>
    </lineage>
</organism>
<dbReference type="EMBL" id="ML213597">
    <property type="protein sequence ID" value="TFK40246.1"/>
    <property type="molecule type" value="Genomic_DNA"/>
</dbReference>
<evidence type="ECO:0000313" key="4">
    <source>
        <dbReference type="Proteomes" id="UP000308652"/>
    </source>
</evidence>
<proteinExistence type="predicted"/>
<reference evidence="3 4" key="1">
    <citation type="journal article" date="2019" name="Nat. Ecol. Evol.">
        <title>Megaphylogeny resolves global patterns of mushroom evolution.</title>
        <authorList>
            <person name="Varga T."/>
            <person name="Krizsan K."/>
            <person name="Foldi C."/>
            <person name="Dima B."/>
            <person name="Sanchez-Garcia M."/>
            <person name="Sanchez-Ramirez S."/>
            <person name="Szollosi G.J."/>
            <person name="Szarkandi J.G."/>
            <person name="Papp V."/>
            <person name="Albert L."/>
            <person name="Andreopoulos W."/>
            <person name="Angelini C."/>
            <person name="Antonin V."/>
            <person name="Barry K.W."/>
            <person name="Bougher N.L."/>
            <person name="Buchanan P."/>
            <person name="Buyck B."/>
            <person name="Bense V."/>
            <person name="Catcheside P."/>
            <person name="Chovatia M."/>
            <person name="Cooper J."/>
            <person name="Damon W."/>
            <person name="Desjardin D."/>
            <person name="Finy P."/>
            <person name="Geml J."/>
            <person name="Haridas S."/>
            <person name="Hughes K."/>
            <person name="Justo A."/>
            <person name="Karasinski D."/>
            <person name="Kautmanova I."/>
            <person name="Kiss B."/>
            <person name="Kocsube S."/>
            <person name="Kotiranta H."/>
            <person name="LaButti K.M."/>
            <person name="Lechner B.E."/>
            <person name="Liimatainen K."/>
            <person name="Lipzen A."/>
            <person name="Lukacs Z."/>
            <person name="Mihaltcheva S."/>
            <person name="Morgado L.N."/>
            <person name="Niskanen T."/>
            <person name="Noordeloos M.E."/>
            <person name="Ohm R.A."/>
            <person name="Ortiz-Santana B."/>
            <person name="Ovrebo C."/>
            <person name="Racz N."/>
            <person name="Riley R."/>
            <person name="Savchenko A."/>
            <person name="Shiryaev A."/>
            <person name="Soop K."/>
            <person name="Spirin V."/>
            <person name="Szebenyi C."/>
            <person name="Tomsovsky M."/>
            <person name="Tulloss R.E."/>
            <person name="Uehling J."/>
            <person name="Grigoriev I.V."/>
            <person name="Vagvolgyi C."/>
            <person name="Papp T."/>
            <person name="Martin F.M."/>
            <person name="Miettinen O."/>
            <person name="Hibbett D.S."/>
            <person name="Nagy L.G."/>
        </authorList>
    </citation>
    <scope>NUCLEOTIDE SEQUENCE [LARGE SCALE GENOMIC DNA]</scope>
    <source>
        <strain evidence="3 4">CBS 166.37</strain>
    </source>
</reference>
<feature type="compositionally biased region" description="Basic residues" evidence="1">
    <location>
        <begin position="1"/>
        <end position="20"/>
    </location>
</feature>
<dbReference type="PANTHER" id="PTHR21068:SF43">
    <property type="entry name" value="SPARTIN"/>
    <property type="match status" value="1"/>
</dbReference>
<evidence type="ECO:0000256" key="1">
    <source>
        <dbReference type="SAM" id="MobiDB-lite"/>
    </source>
</evidence>
<dbReference type="Proteomes" id="UP000308652">
    <property type="component" value="Unassembled WGS sequence"/>
</dbReference>
<dbReference type="GO" id="GO:0051301">
    <property type="term" value="P:cell division"/>
    <property type="evidence" value="ECO:0007669"/>
    <property type="project" value="TreeGrafter"/>
</dbReference>
<dbReference type="PANTHER" id="PTHR21068">
    <property type="entry name" value="SPARTIN"/>
    <property type="match status" value="1"/>
</dbReference>
<protein>
    <recommendedName>
        <fullName evidence="2">Senescence domain-containing protein</fullName>
    </recommendedName>
</protein>
<sequence>MVRHKRRKALRRGRSKRNKGRTVTDVTKGCTDLLSGFVFASLTPPNRNLVFAEYYIIPRCSIVPHLLFFHLTTMVSTTTEAFQLLSLPSASLNAPGVSEKGLLSLECVTIPAQEGGGIHDRDVYLVLRLNMSETPIDPARTIQRSDDNGRRIYAFYPTPNDPFELVLTITLPSNGSDPQLLEDIDTFESILGQYADLRGSPHSGGNVSSSPVVGVEQNSGEKDLRGHLVMINEDTGEVLGEVEDRFRIREDPGMHQQGHESDPVVIEVPDEQGLAESDANAMEVFATLVPPDQQDWITKSATVVSHAISMTTNLLLTTITTASSYYINKSAPSQQHPVNGGAATSTAKGTNGATGNGAPPPLPPRALVFLTSERTRKGLHQVHAVSGKAVQVSAKTVSVIDNMIRRAMGAKAKRPRTQFVPSVVAGRGTGVSAGMSEYDTSKSAFLSGMPQVTRSPSPGATSSLSPPPYAVHARAPETLGEKPALPPRRSPSPSSWHSAPPLPLRGGETNKGRGLSPTDILHPPQPKLTKKDRVLISADLILSTIDDSTRKILDTGTESLGKVMGHKYGPEAAQSSVLMAGTARNVGLVYIDMRGIGRRALLKRAGRTWVKAKVSSNKADQTKADQTQAQRQQASIQGQPQASGQVGKR</sequence>